<keyword evidence="3" id="KW-0411">Iron-sulfur</keyword>
<proteinExistence type="predicted"/>
<dbReference type="Pfam" id="PF00037">
    <property type="entry name" value="Fer4"/>
    <property type="match status" value="1"/>
</dbReference>
<dbReference type="EMBL" id="FP929033">
    <property type="protein sequence ID" value="CBK68817.1"/>
    <property type="molecule type" value="Genomic_DNA"/>
</dbReference>
<dbReference type="PATRIC" id="fig|657309.4.peg.2829"/>
<dbReference type="InterPro" id="IPR017896">
    <property type="entry name" value="4Fe4S_Fe-S-bd"/>
</dbReference>
<keyword evidence="1" id="KW-0479">Metal-binding</keyword>
<dbReference type="InterPro" id="IPR007525">
    <property type="entry name" value="FrhB_FdhB_C"/>
</dbReference>
<evidence type="ECO:0000256" key="1">
    <source>
        <dbReference type="ARBA" id="ARBA00022723"/>
    </source>
</evidence>
<evidence type="ECO:0000313" key="5">
    <source>
        <dbReference type="EMBL" id="CBK68817.1"/>
    </source>
</evidence>
<organism evidence="5 6">
    <name type="scientific">Bacteroides xylanisolvens XB1A</name>
    <dbReference type="NCBI Taxonomy" id="657309"/>
    <lineage>
        <taxon>Bacteria</taxon>
        <taxon>Pseudomonadati</taxon>
        <taxon>Bacteroidota</taxon>
        <taxon>Bacteroidia</taxon>
        <taxon>Bacteroidales</taxon>
        <taxon>Bacteroidaceae</taxon>
        <taxon>Bacteroides</taxon>
    </lineage>
</organism>
<sequence>MIADAKGFHYPKVDTTACVDCGACKKVCPFEEENIKLNIPLTAYAAWNKDREEYLASSSGGAAHVFSSYIIRQGGVVYGCTSEGMHIRHIRVDSLSNLFKLQGSKYVQSDVRGLFSQVKADLKSGKPVLFVGTPCQVAGLKNYIKWIPEHLYLVDLICHGVPSQQMLNEHIHHILKTSAEQLSFRKGQLFRIEITSRCGTVYSSEPYGDTYFRAFLDGISYRKSCYHCPFARKERVSDVTIGDFWGLQDAASLPLEISEGISVLLPSSEKGKSLIAAAKSDMWIYERSVEEAVEGNTQLYRPVHNGLSARLLSMLYPYFPFDKAVRIVIVKDLILESLKNILRSFKPVLMPIINVIRR</sequence>
<name>D6D315_9BACE</name>
<dbReference type="HOGENOM" id="CLU_037958_1_0_10"/>
<dbReference type="GO" id="GO:0051536">
    <property type="term" value="F:iron-sulfur cluster binding"/>
    <property type="evidence" value="ECO:0007669"/>
    <property type="project" value="UniProtKB-KW"/>
</dbReference>
<accession>D6D315</accession>
<dbReference type="AlphaFoldDB" id="D6D315"/>
<evidence type="ECO:0000256" key="3">
    <source>
        <dbReference type="ARBA" id="ARBA00023014"/>
    </source>
</evidence>
<dbReference type="PANTHER" id="PTHR43193">
    <property type="match status" value="1"/>
</dbReference>
<reference evidence="5 6" key="1">
    <citation type="submission" date="2010-03" db="EMBL/GenBank/DDBJ databases">
        <title>The genome sequence of Bacteriodes xylanisolvens XB1A.</title>
        <authorList>
            <consortium name="metaHIT consortium -- http://www.metahit.eu/"/>
            <person name="Pajon A."/>
            <person name="Turner K."/>
            <person name="Parkhill J."/>
            <person name="Bernalier A."/>
        </authorList>
    </citation>
    <scope>NUCLEOTIDE SEQUENCE [LARGE SCALE GENOMIC DNA]</scope>
    <source>
        <strain evidence="5 6">XB1A</strain>
    </source>
</reference>
<dbReference type="InterPro" id="IPR017900">
    <property type="entry name" value="4Fe4S_Fe_S_CS"/>
</dbReference>
<evidence type="ECO:0000256" key="2">
    <source>
        <dbReference type="ARBA" id="ARBA00023004"/>
    </source>
</evidence>
<dbReference type="RefSeq" id="WP_015532654.1">
    <property type="nucleotide sequence ID" value="NC_021017.1"/>
</dbReference>
<evidence type="ECO:0000313" key="6">
    <source>
        <dbReference type="Proteomes" id="UP000008795"/>
    </source>
</evidence>
<dbReference type="Proteomes" id="UP000008795">
    <property type="component" value="Chromosome"/>
</dbReference>
<dbReference type="PROSITE" id="PS51379">
    <property type="entry name" value="4FE4S_FER_2"/>
    <property type="match status" value="1"/>
</dbReference>
<feature type="domain" description="4Fe-4S ferredoxin-type" evidence="4">
    <location>
        <begin position="9"/>
        <end position="38"/>
    </location>
</feature>
<dbReference type="PROSITE" id="PS00198">
    <property type="entry name" value="4FE4S_FER_1"/>
    <property type="match status" value="1"/>
</dbReference>
<dbReference type="SUPFAM" id="SSF54862">
    <property type="entry name" value="4Fe-4S ferredoxins"/>
    <property type="match status" value="1"/>
</dbReference>
<dbReference type="PANTHER" id="PTHR43193:SF2">
    <property type="entry name" value="POLYFERREDOXIN PROTEIN FWDF"/>
    <property type="match status" value="1"/>
</dbReference>
<keyword evidence="2" id="KW-0408">Iron</keyword>
<reference evidence="5 6" key="2">
    <citation type="submission" date="2010-03" db="EMBL/GenBank/DDBJ databases">
        <authorList>
            <person name="Pajon A."/>
        </authorList>
    </citation>
    <scope>NUCLEOTIDE SEQUENCE [LARGE SCALE GENOMIC DNA]</scope>
    <source>
        <strain evidence="5 6">XB1A</strain>
    </source>
</reference>
<gene>
    <name evidence="5" type="ORF">BXY_38690</name>
</gene>
<dbReference type="InterPro" id="IPR052977">
    <property type="entry name" value="Polyferredoxin-like_ET"/>
</dbReference>
<evidence type="ECO:0000259" key="4">
    <source>
        <dbReference type="PROSITE" id="PS51379"/>
    </source>
</evidence>
<protein>
    <submittedName>
        <fullName evidence="5">Coenzyme F420-reducing hydrogenase, beta subunit</fullName>
    </submittedName>
</protein>
<dbReference type="eggNOG" id="COG1035">
    <property type="taxonomic scope" value="Bacteria"/>
</dbReference>
<dbReference type="Pfam" id="PF04432">
    <property type="entry name" value="FrhB_FdhB_C"/>
    <property type="match status" value="1"/>
</dbReference>
<dbReference type="GO" id="GO:0046872">
    <property type="term" value="F:metal ion binding"/>
    <property type="evidence" value="ECO:0007669"/>
    <property type="project" value="UniProtKB-KW"/>
</dbReference>
<dbReference type="KEGG" id="bxy:BXY_38690"/>